<dbReference type="EMBL" id="VWAW01000018">
    <property type="protein sequence ID" value="KAA5170078.1"/>
    <property type="molecule type" value="Genomic_DNA"/>
</dbReference>
<feature type="domain" description="CST complex subunit Stn1 N-terminal" evidence="5">
    <location>
        <begin position="15"/>
        <end position="58"/>
    </location>
</feature>
<feature type="transmembrane region" description="Helical" evidence="4">
    <location>
        <begin position="12"/>
        <end position="33"/>
    </location>
</feature>
<dbReference type="AlphaFoldDB" id="A0A642KNP2"/>
<evidence type="ECO:0000256" key="4">
    <source>
        <dbReference type="SAM" id="Phobius"/>
    </source>
</evidence>
<sequence>MHLHIIRYTIYISGSSILPSSTCLFLSSIYSNLLTYKKVLIQLAFHAHLQSVILYFKNAEKRFFIA</sequence>
<dbReference type="GO" id="GO:0000781">
    <property type="term" value="C:chromosome, telomeric region"/>
    <property type="evidence" value="ECO:0007669"/>
    <property type="project" value="UniProtKB-SubCell"/>
</dbReference>
<comment type="caution">
    <text evidence="6">The sequence shown here is derived from an EMBL/GenBank/DDBJ whole genome shotgun (WGS) entry which is preliminary data.</text>
</comment>
<evidence type="ECO:0000259" key="5">
    <source>
        <dbReference type="Pfam" id="PF10451"/>
    </source>
</evidence>
<keyword evidence="4" id="KW-1133">Transmembrane helix</keyword>
<dbReference type="Proteomes" id="UP000436803">
    <property type="component" value="Unassembled WGS sequence"/>
</dbReference>
<keyword evidence="2" id="KW-0158">Chromosome</keyword>
<dbReference type="Pfam" id="PF10451">
    <property type="entry name" value="Stn1"/>
    <property type="match status" value="1"/>
</dbReference>
<comment type="subcellular location">
    <subcellularLocation>
        <location evidence="1">Chromosome</location>
        <location evidence="1">Telomere</location>
    </subcellularLocation>
</comment>
<name>A0A642KNP2_BACFG</name>
<gene>
    <name evidence="6" type="ORF">F2Z29_18690</name>
</gene>
<evidence type="ECO:0000313" key="6">
    <source>
        <dbReference type="EMBL" id="KAA5170078.1"/>
    </source>
</evidence>
<reference evidence="6 7" key="1">
    <citation type="journal article" date="2019" name="Nat. Med.">
        <title>A library of human gut bacterial isolates paired with longitudinal multiomics data enables mechanistic microbiome research.</title>
        <authorList>
            <person name="Poyet M."/>
            <person name="Groussin M."/>
            <person name="Gibbons S.M."/>
            <person name="Avila-Pacheco J."/>
            <person name="Jiang X."/>
            <person name="Kearney S.M."/>
            <person name="Perrotta A.R."/>
            <person name="Berdy B."/>
            <person name="Zhao S."/>
            <person name="Lieberman T.D."/>
            <person name="Swanson P.K."/>
            <person name="Smith M."/>
            <person name="Roesemann S."/>
            <person name="Alexander J.E."/>
            <person name="Rich S.A."/>
            <person name="Livny J."/>
            <person name="Vlamakis H."/>
            <person name="Clish C."/>
            <person name="Bullock K."/>
            <person name="Deik A."/>
            <person name="Scott J."/>
            <person name="Pierce K.A."/>
            <person name="Xavier R.J."/>
            <person name="Alm E.J."/>
        </authorList>
    </citation>
    <scope>NUCLEOTIDE SEQUENCE [LARGE SCALE GENOMIC DNA]</scope>
    <source>
        <strain evidence="6 7">BIOML-A7</strain>
    </source>
</reference>
<accession>A0A642KNP2</accession>
<organism evidence="6 7">
    <name type="scientific">Bacteroides fragilis</name>
    <dbReference type="NCBI Taxonomy" id="817"/>
    <lineage>
        <taxon>Bacteria</taxon>
        <taxon>Pseudomonadati</taxon>
        <taxon>Bacteroidota</taxon>
        <taxon>Bacteroidia</taxon>
        <taxon>Bacteroidales</taxon>
        <taxon>Bacteroidaceae</taxon>
        <taxon>Bacteroides</taxon>
    </lineage>
</organism>
<keyword evidence="4" id="KW-0472">Membrane</keyword>
<feature type="transmembrane region" description="Helical" evidence="4">
    <location>
        <begin position="39"/>
        <end position="56"/>
    </location>
</feature>
<dbReference type="InterPro" id="IPR018856">
    <property type="entry name" value="Stn1_N"/>
</dbReference>
<evidence type="ECO:0000313" key="7">
    <source>
        <dbReference type="Proteomes" id="UP000436803"/>
    </source>
</evidence>
<evidence type="ECO:0000256" key="2">
    <source>
        <dbReference type="ARBA" id="ARBA00022454"/>
    </source>
</evidence>
<evidence type="ECO:0000256" key="3">
    <source>
        <dbReference type="ARBA" id="ARBA00022895"/>
    </source>
</evidence>
<protein>
    <recommendedName>
        <fullName evidence="5">CST complex subunit Stn1 N-terminal domain-containing protein</fullName>
    </recommendedName>
</protein>
<keyword evidence="4" id="KW-0812">Transmembrane</keyword>
<keyword evidence="3" id="KW-0779">Telomere</keyword>
<proteinExistence type="predicted"/>
<evidence type="ECO:0000256" key="1">
    <source>
        <dbReference type="ARBA" id="ARBA00004574"/>
    </source>
</evidence>